<name>A0ABV2ARJ8_9EUKA</name>
<evidence type="ECO:0000313" key="7">
    <source>
        <dbReference type="Proteomes" id="UP001439008"/>
    </source>
</evidence>
<dbReference type="PANTHER" id="PTHR21337">
    <property type="entry name" value="PHOSPHO-2-DEHYDRO-3-DEOXYHEPTONATE ALDOLASE 1, 2"/>
    <property type="match status" value="1"/>
</dbReference>
<comment type="catalytic activity">
    <reaction evidence="4 5">
        <text>D-erythrose 4-phosphate + phosphoenolpyruvate + H2O = 7-phospho-2-dehydro-3-deoxy-D-arabino-heptonate + phosphate</text>
        <dbReference type="Rhea" id="RHEA:14717"/>
        <dbReference type="ChEBI" id="CHEBI:15377"/>
        <dbReference type="ChEBI" id="CHEBI:16897"/>
        <dbReference type="ChEBI" id="CHEBI:43474"/>
        <dbReference type="ChEBI" id="CHEBI:58394"/>
        <dbReference type="ChEBI" id="CHEBI:58702"/>
        <dbReference type="EC" id="2.5.1.54"/>
    </reaction>
</comment>
<evidence type="ECO:0000256" key="3">
    <source>
        <dbReference type="ARBA" id="ARBA00022679"/>
    </source>
</evidence>
<comment type="pathway">
    <text evidence="1 5">Metabolic intermediate biosynthesis; chorismate biosynthesis; chorismate from D-erythrose 4-phosphate and phosphoenolpyruvate: step 1/7.</text>
</comment>
<organism evidence="6 7">
    <name type="scientific">Bonamia ostreae</name>
    <dbReference type="NCBI Taxonomy" id="126728"/>
    <lineage>
        <taxon>Eukaryota</taxon>
        <taxon>Sar</taxon>
        <taxon>Rhizaria</taxon>
        <taxon>Endomyxa</taxon>
        <taxon>Ascetosporea</taxon>
        <taxon>Haplosporida</taxon>
        <taxon>Bonamia</taxon>
    </lineage>
</organism>
<proteinExistence type="inferred from homology"/>
<dbReference type="InterPro" id="IPR002480">
    <property type="entry name" value="DAHP_synth_2"/>
</dbReference>
<evidence type="ECO:0000256" key="1">
    <source>
        <dbReference type="ARBA" id="ARBA00004688"/>
    </source>
</evidence>
<evidence type="ECO:0000313" key="6">
    <source>
        <dbReference type="EMBL" id="MES1922290.1"/>
    </source>
</evidence>
<evidence type="ECO:0000256" key="4">
    <source>
        <dbReference type="ARBA" id="ARBA00047508"/>
    </source>
</evidence>
<keyword evidence="3 5" id="KW-0808">Transferase</keyword>
<dbReference type="Gene3D" id="3.20.20.70">
    <property type="entry name" value="Aldolase class I"/>
    <property type="match status" value="1"/>
</dbReference>
<gene>
    <name evidence="6" type="ORF">MHBO_003799</name>
</gene>
<comment type="caution">
    <text evidence="6">The sequence shown here is derived from an EMBL/GenBank/DDBJ whole genome shotgun (WGS) entry which is preliminary data.</text>
</comment>
<dbReference type="EC" id="2.5.1.54" evidence="5"/>
<dbReference type="Proteomes" id="UP001439008">
    <property type="component" value="Unassembled WGS sequence"/>
</dbReference>
<dbReference type="Pfam" id="PF01474">
    <property type="entry name" value="DAHP_synth_2"/>
    <property type="match status" value="1"/>
</dbReference>
<evidence type="ECO:0000256" key="5">
    <source>
        <dbReference type="RuleBase" id="RU363071"/>
    </source>
</evidence>
<feature type="non-terminal residue" evidence="6">
    <location>
        <position position="1"/>
    </location>
</feature>
<keyword evidence="5" id="KW-0028">Amino-acid biosynthesis</keyword>
<reference evidence="6 7" key="1">
    <citation type="journal article" date="2024" name="BMC Biol.">
        <title>Comparative genomics of Ascetosporea gives new insight into the evolutionary basis for animal parasitism in Rhizaria.</title>
        <authorList>
            <person name="Hiltunen Thoren M."/>
            <person name="Onut-Brannstrom I."/>
            <person name="Alfjorden A."/>
            <person name="Peckova H."/>
            <person name="Swords F."/>
            <person name="Hooper C."/>
            <person name="Holzer A.S."/>
            <person name="Bass D."/>
            <person name="Burki F."/>
        </authorList>
    </citation>
    <scope>NUCLEOTIDE SEQUENCE [LARGE SCALE GENOMIC DNA]</scope>
    <source>
        <strain evidence="6">20-A016</strain>
    </source>
</reference>
<sequence length="243" mass="28398">KKLRKHQILRLLEANSKAKNIFKLIKNKIYISHEGLILDYENALSSKMKNNFYNRSAHFLWIGDRTRNLKSAHIDYFKNIENPLGIKIGPNHDSNEIVQICKILNPKNVFGKIVLITRLSSEKVTRLLPNLVRAIKQNKLEVIWQCDPMHGNTTKYKNIKTRYLSKIKEEILKTVQILAKFSILLMGLHLEMTYENVFECVSELDSVEKLGRNYRSLCDPRLNFNQAKQIVSFYGDAVNKYFK</sequence>
<keyword evidence="5" id="KW-0057">Aromatic amino acid biosynthesis</keyword>
<dbReference type="PANTHER" id="PTHR21337:SF0">
    <property type="entry name" value="PHOSPHO-2-DEHYDRO-3-DEOXYHEPTONATE ALDOLASE"/>
    <property type="match status" value="1"/>
</dbReference>
<keyword evidence="7" id="KW-1185">Reference proteome</keyword>
<evidence type="ECO:0000256" key="2">
    <source>
        <dbReference type="ARBA" id="ARBA00008911"/>
    </source>
</evidence>
<protein>
    <recommendedName>
        <fullName evidence="5">Phospho-2-dehydro-3-deoxyheptonate aldolase</fullName>
        <ecNumber evidence="5">2.5.1.54</ecNumber>
    </recommendedName>
</protein>
<dbReference type="EMBL" id="JBDODL010002530">
    <property type="protein sequence ID" value="MES1922290.1"/>
    <property type="molecule type" value="Genomic_DNA"/>
</dbReference>
<accession>A0ABV2ARJ8</accession>
<dbReference type="InterPro" id="IPR013785">
    <property type="entry name" value="Aldolase_TIM"/>
</dbReference>
<comment type="similarity">
    <text evidence="2 5">Belongs to the class-II DAHP synthase family.</text>
</comment>
<dbReference type="SUPFAM" id="SSF51569">
    <property type="entry name" value="Aldolase"/>
    <property type="match status" value="1"/>
</dbReference>